<dbReference type="RefSeq" id="WP_376844557.1">
    <property type="nucleotide sequence ID" value="NZ_JBHSFW010000001.1"/>
</dbReference>
<gene>
    <name evidence="1" type="primary">kapB</name>
    <name evidence="1" type="ORF">ACFO4N_02090</name>
</gene>
<dbReference type="InterPro" id="IPR038080">
    <property type="entry name" value="KapB_sf"/>
</dbReference>
<dbReference type="SUPFAM" id="SSF141251">
    <property type="entry name" value="Kinase-associated protein B-like"/>
    <property type="match status" value="1"/>
</dbReference>
<sequence>MVQKYNDGDVVIAKYKTGEYIGRFVQYRNETYGIVEILAVRRHPTQGDLHHPNEVNVPLFHQRRALSHHEKAVVNLNAIQPYDGDIPEYKTSLKTALEEKVDKLKDRNDPWAEEARRQLADLEKEYFK</sequence>
<organism evidence="1 2">
    <name type="scientific">Camelliibacillus cellulosilyticus</name>
    <dbReference type="NCBI Taxonomy" id="2174486"/>
    <lineage>
        <taxon>Bacteria</taxon>
        <taxon>Bacillati</taxon>
        <taxon>Bacillota</taxon>
        <taxon>Bacilli</taxon>
        <taxon>Bacillales</taxon>
        <taxon>Sporolactobacillaceae</taxon>
        <taxon>Camelliibacillus</taxon>
    </lineage>
</organism>
<evidence type="ECO:0000313" key="2">
    <source>
        <dbReference type="Proteomes" id="UP001596022"/>
    </source>
</evidence>
<accession>A0ABV9GK71</accession>
<protein>
    <submittedName>
        <fullName evidence="1">Sporulation phosphorelay system protein KapB</fullName>
    </submittedName>
</protein>
<reference evidence="2" key="1">
    <citation type="journal article" date="2019" name="Int. J. Syst. Evol. Microbiol.">
        <title>The Global Catalogue of Microorganisms (GCM) 10K type strain sequencing project: providing services to taxonomists for standard genome sequencing and annotation.</title>
        <authorList>
            <consortium name="The Broad Institute Genomics Platform"/>
            <consortium name="The Broad Institute Genome Sequencing Center for Infectious Disease"/>
            <person name="Wu L."/>
            <person name="Ma J."/>
        </authorList>
    </citation>
    <scope>NUCLEOTIDE SEQUENCE [LARGE SCALE GENOMIC DNA]</scope>
    <source>
        <strain evidence="2">CGMCC 1.16306</strain>
    </source>
</reference>
<name>A0ABV9GK71_9BACL</name>
<keyword evidence="2" id="KW-1185">Reference proteome</keyword>
<proteinExistence type="predicted"/>
<dbReference type="SMART" id="SM01298">
    <property type="entry name" value="KapB"/>
    <property type="match status" value="1"/>
</dbReference>
<dbReference type="EMBL" id="JBHSFW010000001">
    <property type="protein sequence ID" value="MFC4617517.1"/>
    <property type="molecule type" value="Genomic_DNA"/>
</dbReference>
<comment type="caution">
    <text evidence="1">The sequence shown here is derived from an EMBL/GenBank/DDBJ whole genome shotgun (WGS) entry which is preliminary data.</text>
</comment>
<dbReference type="Gene3D" id="2.30.30.430">
    <property type="entry name" value="Kinase associated protein B domain"/>
    <property type="match status" value="1"/>
</dbReference>
<dbReference type="Pfam" id="PF08810">
    <property type="entry name" value="KapB"/>
    <property type="match status" value="1"/>
</dbReference>
<dbReference type="InterPro" id="IPR014916">
    <property type="entry name" value="KapB"/>
</dbReference>
<dbReference type="Proteomes" id="UP001596022">
    <property type="component" value="Unassembled WGS sequence"/>
</dbReference>
<evidence type="ECO:0000313" key="1">
    <source>
        <dbReference type="EMBL" id="MFC4617517.1"/>
    </source>
</evidence>